<dbReference type="PROSITE" id="PS51387">
    <property type="entry name" value="FAD_PCMH"/>
    <property type="match status" value="1"/>
</dbReference>
<evidence type="ECO:0000259" key="10">
    <source>
        <dbReference type="PROSITE" id="PS51387"/>
    </source>
</evidence>
<dbReference type="SUPFAM" id="SSF56176">
    <property type="entry name" value="FAD-binding/transporter-associated domain-like"/>
    <property type="match status" value="2"/>
</dbReference>
<evidence type="ECO:0000256" key="3">
    <source>
        <dbReference type="ARBA" id="ARBA00008000"/>
    </source>
</evidence>
<dbReference type="GO" id="GO:1903457">
    <property type="term" value="P:lactate catabolic process"/>
    <property type="evidence" value="ECO:0007669"/>
    <property type="project" value="TreeGrafter"/>
</dbReference>
<evidence type="ECO:0000256" key="8">
    <source>
        <dbReference type="ARBA" id="ARBA00023128"/>
    </source>
</evidence>
<comment type="cofactor">
    <cofactor evidence="1">
        <name>FAD</name>
        <dbReference type="ChEBI" id="CHEBI:57692"/>
    </cofactor>
</comment>
<dbReference type="EC" id="1.1.2.4" evidence="9"/>
<dbReference type="Pfam" id="PF01565">
    <property type="entry name" value="FAD_binding_4"/>
    <property type="match status" value="1"/>
</dbReference>
<evidence type="ECO:0000256" key="7">
    <source>
        <dbReference type="ARBA" id="ARBA00023002"/>
    </source>
</evidence>
<dbReference type="FunFam" id="3.30.70.2740:FF:000001">
    <property type="entry name" value="D-lactate dehydrogenase mitochondrial"/>
    <property type="match status" value="1"/>
</dbReference>
<dbReference type="InterPro" id="IPR016164">
    <property type="entry name" value="FAD-linked_Oxase-like_C"/>
</dbReference>
<name>M8C2L3_AEGTA</name>
<sequence length="676" mass="74182">MAATLIRLSRPRRALLPFSALRVPLSTQPLPQPRDPSSRNSSRGLPAFLSFLAAAAAAAAGTTASAALCDDAGPDHRVGGKDSTELVVRGERKRVPQEFMQELASFLGDNLTVDYEERSFHGKPQSSFHKAVNVPDVVVFPKSQDEVRKIVMICNNDMIEENAVNEIIPTRGWLLPKVECIGRAHTTARDDKRGYPTVVCGNVGDSSQRISRSSPDNRQWGPLTFLIHLSSFVPIVPYGGATSIEGHTLAPHGGVCIDMSSMKKIKSLHVEDMDVVVEPGVGWIELNEYLKPHGPGATIGGMCATRCSGSLAVRYGTMRDNVINLQVVLPDGDVVKTGSRARKSAAGYDLTRLIIGSEGTLGVITEVTLRLQKLPSRSVNGNNICMNTPYFLLTVYLIKDMHVRCGEEAHVEMDVWPHEKDRVQDDDIQDKVEVAMCNFQTVKDAADVAIATMHSGIQVSRVELLDEVQIRAINMANGKSLPEVPTLMFEFIGTEAYALEQTLLVQKIAAEHHGSDFVFVEEPNAKEELWKIRKEALWAGFAMEPDRQAMITDVCVPLSRLAECISVSKQLLDASPLTCLVIAHAGDGNFHTFILFDPSQEEEQREAERLNHLMVHTALSMEGTCTGEHGVGTGKMKYLEKELGMESLRTMKRIKAALDPNNIMNPGKLIPPHVCI</sequence>
<dbReference type="Gene3D" id="1.10.45.10">
    <property type="entry name" value="Vanillyl-alcohol Oxidase, Chain A, domain 4"/>
    <property type="match status" value="1"/>
</dbReference>
<dbReference type="Gene3D" id="3.30.43.10">
    <property type="entry name" value="Uridine Diphospho-n-acetylenolpyruvylglucosamine Reductase, domain 2"/>
    <property type="match status" value="1"/>
</dbReference>
<keyword evidence="5" id="KW-0274">FAD</keyword>
<evidence type="ECO:0000256" key="6">
    <source>
        <dbReference type="ARBA" id="ARBA00022946"/>
    </source>
</evidence>
<dbReference type="Gene3D" id="3.30.70.2740">
    <property type="match status" value="1"/>
</dbReference>
<dbReference type="GO" id="GO:0008720">
    <property type="term" value="F:D-lactate dehydrogenase (NAD+) activity"/>
    <property type="evidence" value="ECO:0007669"/>
    <property type="project" value="TreeGrafter"/>
</dbReference>
<dbReference type="GO" id="GO:0004458">
    <property type="term" value="F:D-lactate dehydrogenase (cytochrome) activity"/>
    <property type="evidence" value="ECO:0007669"/>
    <property type="project" value="UniProtKB-EC"/>
</dbReference>
<reference evidence="11" key="1">
    <citation type="submission" date="2015-06" db="UniProtKB">
        <authorList>
            <consortium name="EnsemblPlants"/>
        </authorList>
    </citation>
    <scope>IDENTIFICATION</scope>
</reference>
<dbReference type="InterPro" id="IPR006094">
    <property type="entry name" value="Oxid_FAD_bind_N"/>
</dbReference>
<dbReference type="PANTHER" id="PTHR11748:SF111">
    <property type="entry name" value="D-LACTATE DEHYDROGENASE, MITOCHONDRIAL-RELATED"/>
    <property type="match status" value="1"/>
</dbReference>
<keyword evidence="6" id="KW-0809">Transit peptide</keyword>
<dbReference type="EnsemblPlants" id="EMT09413">
    <property type="protein sequence ID" value="EMT09413"/>
    <property type="gene ID" value="F775_21379"/>
</dbReference>
<dbReference type="InterPro" id="IPR036318">
    <property type="entry name" value="FAD-bd_PCMH-like_sf"/>
</dbReference>
<evidence type="ECO:0000256" key="5">
    <source>
        <dbReference type="ARBA" id="ARBA00022827"/>
    </source>
</evidence>
<dbReference type="InterPro" id="IPR004113">
    <property type="entry name" value="FAD-bd_oxidored_4_C"/>
</dbReference>
<dbReference type="GO" id="GO:0071949">
    <property type="term" value="F:FAD binding"/>
    <property type="evidence" value="ECO:0007669"/>
    <property type="project" value="InterPro"/>
</dbReference>
<evidence type="ECO:0000256" key="1">
    <source>
        <dbReference type="ARBA" id="ARBA00001974"/>
    </source>
</evidence>
<dbReference type="SUPFAM" id="SSF55103">
    <property type="entry name" value="FAD-linked oxidases, C-terminal domain"/>
    <property type="match status" value="1"/>
</dbReference>
<dbReference type="GO" id="GO:0005739">
    <property type="term" value="C:mitochondrion"/>
    <property type="evidence" value="ECO:0007669"/>
    <property type="project" value="UniProtKB-SubCell"/>
</dbReference>
<feature type="domain" description="FAD-binding PCMH-type" evidence="10">
    <location>
        <begin position="192"/>
        <end position="374"/>
    </location>
</feature>
<dbReference type="Pfam" id="PF02913">
    <property type="entry name" value="FAD-oxidase_C"/>
    <property type="match status" value="1"/>
</dbReference>
<keyword evidence="4" id="KW-0285">Flavoprotein</keyword>
<evidence type="ECO:0000313" key="11">
    <source>
        <dbReference type="EnsemblPlants" id="EMT09413"/>
    </source>
</evidence>
<dbReference type="AlphaFoldDB" id="M8C2L3"/>
<evidence type="ECO:0000256" key="4">
    <source>
        <dbReference type="ARBA" id="ARBA00022630"/>
    </source>
</evidence>
<dbReference type="InterPro" id="IPR016166">
    <property type="entry name" value="FAD-bd_PCMH"/>
</dbReference>
<dbReference type="PANTHER" id="PTHR11748">
    <property type="entry name" value="D-LACTATE DEHYDROGENASE"/>
    <property type="match status" value="1"/>
</dbReference>
<dbReference type="FunFam" id="1.10.45.10:FF:000001">
    <property type="entry name" value="D-lactate dehydrogenase mitochondrial"/>
    <property type="match status" value="1"/>
</dbReference>
<dbReference type="Gene3D" id="3.30.465.10">
    <property type="match status" value="1"/>
</dbReference>
<comment type="subcellular location">
    <subcellularLocation>
        <location evidence="2">Mitochondrion</location>
    </subcellularLocation>
</comment>
<evidence type="ECO:0000256" key="2">
    <source>
        <dbReference type="ARBA" id="ARBA00004173"/>
    </source>
</evidence>
<protein>
    <recommendedName>
        <fullName evidence="9">D-lactate dehydrogenase (cytochrome)</fullName>
        <ecNumber evidence="9">1.1.2.4</ecNumber>
    </recommendedName>
</protein>
<dbReference type="InterPro" id="IPR016167">
    <property type="entry name" value="FAD-bd_PCMH_sub1"/>
</dbReference>
<evidence type="ECO:0000256" key="9">
    <source>
        <dbReference type="ARBA" id="ARBA00038897"/>
    </source>
</evidence>
<keyword evidence="7" id="KW-0560">Oxidoreductase</keyword>
<dbReference type="InterPro" id="IPR016171">
    <property type="entry name" value="Vanillyl_alc_oxidase_C-sub2"/>
</dbReference>
<accession>M8C2L3</accession>
<comment type="similarity">
    <text evidence="3">Belongs to the FAD-binding oxidoreductase/transferase type 4 family.</text>
</comment>
<organism evidence="11">
    <name type="scientific">Aegilops tauschii</name>
    <name type="common">Tausch's goatgrass</name>
    <name type="synonym">Aegilops squarrosa</name>
    <dbReference type="NCBI Taxonomy" id="37682"/>
    <lineage>
        <taxon>Eukaryota</taxon>
        <taxon>Viridiplantae</taxon>
        <taxon>Streptophyta</taxon>
        <taxon>Embryophyta</taxon>
        <taxon>Tracheophyta</taxon>
        <taxon>Spermatophyta</taxon>
        <taxon>Magnoliopsida</taxon>
        <taxon>Liliopsida</taxon>
        <taxon>Poales</taxon>
        <taxon>Poaceae</taxon>
        <taxon>BOP clade</taxon>
        <taxon>Pooideae</taxon>
        <taxon>Triticodae</taxon>
        <taxon>Triticeae</taxon>
        <taxon>Triticinae</taxon>
        <taxon>Aegilops</taxon>
    </lineage>
</organism>
<proteinExistence type="inferred from homology"/>
<keyword evidence="8" id="KW-0496">Mitochondrion</keyword>
<dbReference type="InterPro" id="IPR016169">
    <property type="entry name" value="FAD-bd_PCMH_sub2"/>
</dbReference>